<organism evidence="7 8">
    <name type="scientific">Actinomadura logoneensis</name>
    <dbReference type="NCBI Taxonomy" id="2293572"/>
    <lineage>
        <taxon>Bacteria</taxon>
        <taxon>Bacillati</taxon>
        <taxon>Actinomycetota</taxon>
        <taxon>Actinomycetes</taxon>
        <taxon>Streptosporangiales</taxon>
        <taxon>Thermomonosporaceae</taxon>
        <taxon>Actinomadura</taxon>
    </lineage>
</organism>
<dbReference type="Gene3D" id="2.40.40.10">
    <property type="entry name" value="RlpA-like domain"/>
    <property type="match status" value="1"/>
</dbReference>
<dbReference type="InterPro" id="IPR012997">
    <property type="entry name" value="RplA"/>
</dbReference>
<dbReference type="AlphaFoldDB" id="A0A372JD42"/>
<feature type="compositionally biased region" description="Polar residues" evidence="5">
    <location>
        <begin position="66"/>
        <end position="84"/>
    </location>
</feature>
<dbReference type="CDD" id="cd22268">
    <property type="entry name" value="DPBB_RlpA-like"/>
    <property type="match status" value="1"/>
</dbReference>
<sequence length="162" mass="17213">MAAASPSQSQSPSSAPSRSRTPSADRPRTTPSRASRGEPRPPEPKPVEITRAPKPKPKPKKPHYTVLSSGSCQASSYGEGQATASGERFDPSELTAAHKTLPFGSRVRVTNRNNGESVTVRINDRGPFVSGRCLDLSTAAMKQVDGMSAGVIPVRYEVLSRG</sequence>
<feature type="domain" description="RlpA-like protein double-psi beta-barrel" evidence="6">
    <location>
        <begin position="73"/>
        <end position="156"/>
    </location>
</feature>
<accession>A0A372JD42</accession>
<proteinExistence type="inferred from homology"/>
<comment type="caution">
    <text evidence="7">The sequence shown here is derived from an EMBL/GenBank/DDBJ whole genome shotgun (WGS) entry which is preliminary data.</text>
</comment>
<evidence type="ECO:0000259" key="6">
    <source>
        <dbReference type="Pfam" id="PF03330"/>
    </source>
</evidence>
<dbReference type="HAMAP" id="MF_02071">
    <property type="entry name" value="RlpA"/>
    <property type="match status" value="1"/>
</dbReference>
<dbReference type="NCBIfam" id="TIGR00413">
    <property type="entry name" value="rlpA"/>
    <property type="match status" value="1"/>
</dbReference>
<evidence type="ECO:0000256" key="5">
    <source>
        <dbReference type="SAM" id="MobiDB-lite"/>
    </source>
</evidence>
<dbReference type="InterPro" id="IPR009009">
    <property type="entry name" value="RlpA-like_DPBB"/>
</dbReference>
<feature type="compositionally biased region" description="Basic and acidic residues" evidence="5">
    <location>
        <begin position="35"/>
        <end position="48"/>
    </location>
</feature>
<dbReference type="EMBL" id="QURH01000927">
    <property type="protein sequence ID" value="RFU37746.1"/>
    <property type="molecule type" value="Genomic_DNA"/>
</dbReference>
<dbReference type="GO" id="GO:0000270">
    <property type="term" value="P:peptidoglycan metabolic process"/>
    <property type="evidence" value="ECO:0007669"/>
    <property type="project" value="UniProtKB-UniRule"/>
</dbReference>
<dbReference type="PANTHER" id="PTHR34183:SF1">
    <property type="entry name" value="ENDOLYTIC PEPTIDOGLYCAN TRANSGLYCOSYLASE RLPA"/>
    <property type="match status" value="1"/>
</dbReference>
<dbReference type="PANTHER" id="PTHR34183">
    <property type="entry name" value="ENDOLYTIC PEPTIDOGLYCAN TRANSGLYCOSYLASE RLPA"/>
    <property type="match status" value="1"/>
</dbReference>
<name>A0A372JD42_9ACTN</name>
<reference evidence="7 8" key="1">
    <citation type="submission" date="2018-08" db="EMBL/GenBank/DDBJ databases">
        <title>Actinomadura jelena sp. nov., a novel Actinomycete isolated from soil in Chad.</title>
        <authorList>
            <person name="Shi L."/>
        </authorList>
    </citation>
    <scope>NUCLEOTIDE SEQUENCE [LARGE SCALE GENOMIC DNA]</scope>
    <source>
        <strain evidence="7 8">NEAU-G17</strain>
    </source>
</reference>
<feature type="compositionally biased region" description="Low complexity" evidence="5">
    <location>
        <begin position="1"/>
        <end position="22"/>
    </location>
</feature>
<dbReference type="OrthoDB" id="9779128at2"/>
<protein>
    <recommendedName>
        <fullName evidence="3">Probable endolytic peptidoglycan transglycosylase RlpA</fullName>
        <ecNumber evidence="3">4.2.2.-</ecNumber>
    </recommendedName>
</protein>
<keyword evidence="2 3" id="KW-0961">Cell wall biogenesis/degradation</keyword>
<keyword evidence="1 3" id="KW-0456">Lyase</keyword>
<comment type="similarity">
    <text evidence="3 4">Belongs to the RlpA family.</text>
</comment>
<evidence type="ECO:0000313" key="8">
    <source>
        <dbReference type="Proteomes" id="UP000261811"/>
    </source>
</evidence>
<dbReference type="GO" id="GO:0071555">
    <property type="term" value="P:cell wall organization"/>
    <property type="evidence" value="ECO:0007669"/>
    <property type="project" value="UniProtKB-KW"/>
</dbReference>
<dbReference type="GO" id="GO:0008932">
    <property type="term" value="F:lytic endotransglycosylase activity"/>
    <property type="evidence" value="ECO:0007669"/>
    <property type="project" value="UniProtKB-UniRule"/>
</dbReference>
<evidence type="ECO:0000256" key="1">
    <source>
        <dbReference type="ARBA" id="ARBA00023239"/>
    </source>
</evidence>
<dbReference type="InterPro" id="IPR036908">
    <property type="entry name" value="RlpA-like_sf"/>
</dbReference>
<evidence type="ECO:0000313" key="7">
    <source>
        <dbReference type="EMBL" id="RFU37746.1"/>
    </source>
</evidence>
<dbReference type="Pfam" id="PF03330">
    <property type="entry name" value="DPBB_1"/>
    <property type="match status" value="1"/>
</dbReference>
<dbReference type="Proteomes" id="UP000261811">
    <property type="component" value="Unassembled WGS sequence"/>
</dbReference>
<dbReference type="EC" id="4.2.2.-" evidence="3"/>
<feature type="compositionally biased region" description="Basic residues" evidence="5">
    <location>
        <begin position="53"/>
        <end position="63"/>
    </location>
</feature>
<evidence type="ECO:0000256" key="2">
    <source>
        <dbReference type="ARBA" id="ARBA00023316"/>
    </source>
</evidence>
<dbReference type="SUPFAM" id="SSF50685">
    <property type="entry name" value="Barwin-like endoglucanases"/>
    <property type="match status" value="1"/>
</dbReference>
<evidence type="ECO:0000256" key="4">
    <source>
        <dbReference type="RuleBase" id="RU003495"/>
    </source>
</evidence>
<gene>
    <name evidence="3" type="primary">rlpA</name>
    <name evidence="7" type="ORF">DZF91_31300</name>
</gene>
<evidence type="ECO:0000256" key="3">
    <source>
        <dbReference type="HAMAP-Rule" id="MF_02071"/>
    </source>
</evidence>
<feature type="region of interest" description="Disordered" evidence="5">
    <location>
        <begin position="1"/>
        <end position="91"/>
    </location>
</feature>
<dbReference type="InterPro" id="IPR034718">
    <property type="entry name" value="RlpA"/>
</dbReference>
<comment type="function">
    <text evidence="3">Lytic transglycosylase with a strong preference for naked glycan strands that lack stem peptides.</text>
</comment>
<keyword evidence="8" id="KW-1185">Reference proteome</keyword>